<accession>A0A564TWD1</accession>
<evidence type="ECO:0000313" key="2">
    <source>
        <dbReference type="EMBL" id="VUX11532.1"/>
    </source>
</evidence>
<dbReference type="AlphaFoldDB" id="A0A564TWD1"/>
<dbReference type="Pfam" id="PF13320">
    <property type="entry name" value="GH123_cat"/>
    <property type="match status" value="1"/>
</dbReference>
<proteinExistence type="predicted"/>
<protein>
    <recommendedName>
        <fullName evidence="1">Glycoside hydrolase 123 catalytic domain-containing protein</fullName>
    </recommendedName>
</protein>
<reference evidence="2 3" key="1">
    <citation type="submission" date="2019-07" db="EMBL/GenBank/DDBJ databases">
        <authorList>
            <person name="Hibberd C M."/>
            <person name="Gehrig L. J."/>
            <person name="Chang H.-W."/>
            <person name="Venkatesh S."/>
        </authorList>
    </citation>
    <scope>NUCLEOTIDE SEQUENCE [LARGE SCALE GENOMIC DNA]</scope>
    <source>
        <strain evidence="2">Dorea_longicatena_SSTS_Bg7063</strain>
    </source>
</reference>
<name>A0A564TWD1_9FIRM</name>
<dbReference type="EMBL" id="CABHNM010000041">
    <property type="protein sequence ID" value="VUX11532.1"/>
    <property type="molecule type" value="Genomic_DNA"/>
</dbReference>
<dbReference type="InterPro" id="IPR025150">
    <property type="entry name" value="GH123_cat"/>
</dbReference>
<gene>
    <name evidence="2" type="ORF">DLSSTS7063_01833</name>
</gene>
<sequence>MEFEYKVVSSMSKIFPIMENIEELKEEKLTGLQGETVSFQIAYHWEGERKERGNISVKSPIQNMVHVRDVNLVPCEYPCHMQTDEGYLTKEPGLYPDLLTEIPKWGFPLISGQWRSLWVDIKIDENQKSGIYPIDIQLEKEGSVLGEVKVYCEVLGTKLPKLTIPHTEWFHSDCLANYYDVEVFSEEYWRIVENFIETAVEHKCNMLLTPVFTPPLDTAVGGERRTVQLVDVSVVGEGIYEFKFDKLRRWIEMAERCGIQYFEISHLFSQWGAKYAPKVIALKDGSYQQIFGWDTEASGEEYTNFLHQFLILLKEELKKEGVLDRCYFHLSDEPQMEDLESYRKAWESIKDDLKGCQVIDALSDYEFYKNGLVHQPVCATNHIRPFIENKVEKLWCYYCTAQWDKVSNRFIVMPGNRTRIIGMQIYRYDLDGFLHWGYNFYNSEYSLYPIDPYRCTDAGGAFPSGDPFLVYPGENGKPEESIRLMLMDEAMSDYCACKALEALIGKEKVVKLLDEEMHITFDEYPQTEMELSQLRDKINHAIKEQLWKEN</sequence>
<organism evidence="2 3">
    <name type="scientific">Dorea longicatena</name>
    <dbReference type="NCBI Taxonomy" id="88431"/>
    <lineage>
        <taxon>Bacteria</taxon>
        <taxon>Bacillati</taxon>
        <taxon>Bacillota</taxon>
        <taxon>Clostridia</taxon>
        <taxon>Lachnospirales</taxon>
        <taxon>Lachnospiraceae</taxon>
        <taxon>Dorea</taxon>
    </lineage>
</organism>
<feature type="domain" description="Glycoside hydrolase 123 catalytic" evidence="1">
    <location>
        <begin position="169"/>
        <end position="496"/>
    </location>
</feature>
<dbReference type="Proteomes" id="UP000398619">
    <property type="component" value="Unassembled WGS sequence"/>
</dbReference>
<dbReference type="RefSeq" id="WP_186290211.1">
    <property type="nucleotide sequence ID" value="NZ_CABHNM010000041.1"/>
</dbReference>
<evidence type="ECO:0000313" key="3">
    <source>
        <dbReference type="Proteomes" id="UP000398619"/>
    </source>
</evidence>
<evidence type="ECO:0000259" key="1">
    <source>
        <dbReference type="Pfam" id="PF13320"/>
    </source>
</evidence>